<gene>
    <name evidence="4" type="ORF">UX31_C0002G0003</name>
</gene>
<evidence type="ECO:0000256" key="1">
    <source>
        <dbReference type="ARBA" id="ARBA00022729"/>
    </source>
</evidence>
<comment type="caution">
    <text evidence="4">The sequence shown here is derived from an EMBL/GenBank/DDBJ whole genome shotgun (WGS) entry which is preliminary data.</text>
</comment>
<reference evidence="4 5" key="1">
    <citation type="journal article" date="2015" name="Nature">
        <title>rRNA introns, odd ribosomes, and small enigmatic genomes across a large radiation of phyla.</title>
        <authorList>
            <person name="Brown C.T."/>
            <person name="Hug L.A."/>
            <person name="Thomas B.C."/>
            <person name="Sharon I."/>
            <person name="Castelle C.J."/>
            <person name="Singh A."/>
            <person name="Wilkins M.J."/>
            <person name="Williams K.H."/>
            <person name="Banfield J.F."/>
        </authorList>
    </citation>
    <scope>NUCLEOTIDE SEQUENCE [LARGE SCALE GENOMIC DNA]</scope>
</reference>
<dbReference type="InterPro" id="IPR001791">
    <property type="entry name" value="Laminin_G"/>
</dbReference>
<keyword evidence="2" id="KW-1015">Disulfide bond</keyword>
<dbReference type="InterPro" id="IPR013320">
    <property type="entry name" value="ConA-like_dom_sf"/>
</dbReference>
<dbReference type="InterPro" id="IPR006558">
    <property type="entry name" value="LamG-like"/>
</dbReference>
<proteinExistence type="predicted"/>
<dbReference type="AlphaFoldDB" id="A0A0G1RNB9"/>
<dbReference type="Proteomes" id="UP000034107">
    <property type="component" value="Unassembled WGS sequence"/>
</dbReference>
<dbReference type="Gene3D" id="2.60.120.200">
    <property type="match status" value="1"/>
</dbReference>
<dbReference type="Pfam" id="PF13385">
    <property type="entry name" value="Laminin_G_3"/>
    <property type="match status" value="1"/>
</dbReference>
<evidence type="ECO:0000313" key="4">
    <source>
        <dbReference type="EMBL" id="KKU22430.1"/>
    </source>
</evidence>
<dbReference type="SUPFAM" id="SSF49899">
    <property type="entry name" value="Concanavalin A-like lectins/glucanases"/>
    <property type="match status" value="1"/>
</dbReference>
<dbReference type="CDD" id="cd00110">
    <property type="entry name" value="LamG"/>
    <property type="match status" value="1"/>
</dbReference>
<keyword evidence="1" id="KW-0732">Signal</keyword>
<sequence>MMKKNTKHNSGFVILFAVTLAALLLSIALGVGTIAEKEVRFRTSAAATNHAFFAADTGIECALDNNKSGDIAFTDGGPGTISCLGGSIPLEGSSSPWSFVLPGLGATNACATVTVTKNPPFTTVVSKGYNSGNDLCESAGGNRVERELRVVFSTITEEFIHPIGWWTFDEGSGPTAFDSSDSGTNDGSWNGSGTHYASALGGYAGQFAAANNDYVYLNDPSSLQPTSAVTVAAWFQTSSPTQRIFRKRLYGYGLDMNGGRVSFNAYDIAKTNHSITSSATYNDGEWHHAVGVYDGITVELYIDGSPENSVLFSAPAGIYYEPGGIAIGKDGNGASGQFTGLIDDVRLYDVPLTETEVSNLYDGTLH</sequence>
<organism evidence="4 5">
    <name type="scientific">Candidatus Nomurabacteria bacterium GW2011_GWA1_46_11</name>
    <dbReference type="NCBI Taxonomy" id="1618732"/>
    <lineage>
        <taxon>Bacteria</taxon>
        <taxon>Candidatus Nomuraibacteriota</taxon>
    </lineage>
</organism>
<evidence type="ECO:0000313" key="5">
    <source>
        <dbReference type="Proteomes" id="UP000034107"/>
    </source>
</evidence>
<dbReference type="SMART" id="SM00560">
    <property type="entry name" value="LamGL"/>
    <property type="match status" value="1"/>
</dbReference>
<feature type="domain" description="LamG-like jellyroll fold" evidence="3">
    <location>
        <begin position="227"/>
        <end position="355"/>
    </location>
</feature>
<accession>A0A0G1RNB9</accession>
<dbReference type="EMBL" id="LCLS01000002">
    <property type="protein sequence ID" value="KKU22430.1"/>
    <property type="molecule type" value="Genomic_DNA"/>
</dbReference>
<evidence type="ECO:0000256" key="2">
    <source>
        <dbReference type="ARBA" id="ARBA00023157"/>
    </source>
</evidence>
<protein>
    <submittedName>
        <fullName evidence="4">Fibronectin type III domain protein</fullName>
    </submittedName>
</protein>
<name>A0A0G1RNB9_9BACT</name>
<evidence type="ECO:0000259" key="3">
    <source>
        <dbReference type="SMART" id="SM00560"/>
    </source>
</evidence>